<sequence>MDNRPPLANGPERPQYRERRNPGILGSVIGGVATGVGGIFQGAGQILGGTLQGVGELVDTVAGAGRSPHHNQPQDPPPGPLPSYGPPSSYGPPPSYGPPSYGGPVAHGGPQPSYGAPNHGGPPAPPPYGYPPCNHWRSIDGCDSCYAWKWA</sequence>
<dbReference type="EMBL" id="OU892279">
    <property type="protein sequence ID" value="CAG9765928.1"/>
    <property type="molecule type" value="Genomic_DNA"/>
</dbReference>
<gene>
    <name evidence="2" type="ORF">CEUTPL_LOCUS6523</name>
</gene>
<feature type="region of interest" description="Disordered" evidence="1">
    <location>
        <begin position="59"/>
        <end position="132"/>
    </location>
</feature>
<proteinExistence type="predicted"/>
<evidence type="ECO:0000313" key="3">
    <source>
        <dbReference type="Proteomes" id="UP001152799"/>
    </source>
</evidence>
<evidence type="ECO:0000313" key="2">
    <source>
        <dbReference type="EMBL" id="CAG9765928.1"/>
    </source>
</evidence>
<keyword evidence="3" id="KW-1185">Reference proteome</keyword>
<feature type="compositionally biased region" description="Pro residues" evidence="1">
    <location>
        <begin position="74"/>
        <end position="97"/>
    </location>
</feature>
<protein>
    <submittedName>
        <fullName evidence="2">Uncharacterized protein</fullName>
    </submittedName>
</protein>
<feature type="region of interest" description="Disordered" evidence="1">
    <location>
        <begin position="1"/>
        <end position="23"/>
    </location>
</feature>
<reference evidence="2" key="1">
    <citation type="submission" date="2022-01" db="EMBL/GenBank/DDBJ databases">
        <authorList>
            <person name="King R."/>
        </authorList>
    </citation>
    <scope>NUCLEOTIDE SEQUENCE</scope>
</reference>
<feature type="compositionally biased region" description="Pro residues" evidence="1">
    <location>
        <begin position="120"/>
        <end position="130"/>
    </location>
</feature>
<accession>A0A9N9MKA2</accession>
<name>A0A9N9MKA2_9CUCU</name>
<dbReference type="AlphaFoldDB" id="A0A9N9MKA2"/>
<organism evidence="2 3">
    <name type="scientific">Ceutorhynchus assimilis</name>
    <name type="common">cabbage seed weevil</name>
    <dbReference type="NCBI Taxonomy" id="467358"/>
    <lineage>
        <taxon>Eukaryota</taxon>
        <taxon>Metazoa</taxon>
        <taxon>Ecdysozoa</taxon>
        <taxon>Arthropoda</taxon>
        <taxon>Hexapoda</taxon>
        <taxon>Insecta</taxon>
        <taxon>Pterygota</taxon>
        <taxon>Neoptera</taxon>
        <taxon>Endopterygota</taxon>
        <taxon>Coleoptera</taxon>
        <taxon>Polyphaga</taxon>
        <taxon>Cucujiformia</taxon>
        <taxon>Curculionidae</taxon>
        <taxon>Ceutorhynchinae</taxon>
        <taxon>Ceutorhynchus</taxon>
    </lineage>
</organism>
<dbReference type="Proteomes" id="UP001152799">
    <property type="component" value="Chromosome 3"/>
</dbReference>
<evidence type="ECO:0000256" key="1">
    <source>
        <dbReference type="SAM" id="MobiDB-lite"/>
    </source>
</evidence>